<dbReference type="STRING" id="75743.A0A401P4B4"/>
<dbReference type="Pfam" id="PF20413">
    <property type="entry name" value="BLTP1_N"/>
    <property type="match status" value="1"/>
</dbReference>
<gene>
    <name evidence="4" type="ORF">scyTo_0013758</name>
</gene>
<dbReference type="GO" id="GO:0048488">
    <property type="term" value="P:synaptic vesicle endocytosis"/>
    <property type="evidence" value="ECO:0007669"/>
    <property type="project" value="TreeGrafter"/>
</dbReference>
<feature type="non-terminal residue" evidence="4">
    <location>
        <position position="770"/>
    </location>
</feature>
<dbReference type="InterPro" id="IPR047104">
    <property type="entry name" value="BLTP1_N"/>
</dbReference>
<keyword evidence="2" id="KW-1133">Transmembrane helix</keyword>
<proteinExistence type="predicted"/>
<keyword evidence="2" id="KW-0472">Membrane</keyword>
<dbReference type="InterPro" id="IPR033616">
    <property type="entry name" value="BLTP1"/>
</dbReference>
<sequence length="770" mass="88339">MQKREPCLLSPRYKLKLLLNIIMDHSRENESIVPSLTDLEGFLTEHNSNVVWLFVATILSCGWIIYLTYYNSRNLGLILTLVLNRLYKNGYVHIGSFSFSVLSGKVMFREIYYINEDVSIRIQDGFLIFRCIKTETQDPSSSWRSLIPVIKVDISTGRLAFGNRFLPQTLCINFDDAFLTYTTKPPSSHLDQFMHIVKGKLENVRVMLVPSPRHVSLQNDEPPRLMGEGFVVMQSNDVDIYYYMDEPGIVPEETDENAEESPGSESTKLQDLPPCWGLDIVCGKGTDFNYGPWADRQRECLWKFFFPADYQTLKVTELAKPRKPRQILAFELRMNIIADATIDLLFTKNRETNAIHVNVGAGSYLEVNVPMTVSENGFSPTIKGQLLHVDATSSMLYRTLLEAEMLAFHLNAFYQRIWNMPQEWQCEIEVYKATYHFIFAQKNFFTDLIQEWASDSAPDIYSFVPYTWKLKVMFHQFEMIWAANQHNWIDCSTKQQENVYLAACGETLNIDFSLPFNDFVPGACNTKFCLKAENMDLRLFLPDCHPSRYATVTLVNDSQSNKVTPQTSSSNETQSTHKTGKLKWRNVTQPEIDWIDCWSVPNILLCIDYTWHPIYPQKADEQLKQSLFEMQQLASRSSQKAAERTLHSPSVSQRLRIDPSELAPDKLHVELEMSPDSQIILYGPLLKALLSIKENYFGEDDMYTDFEEVVTSPVLSLSTSSSSGWPAVGVEENEKKEAESGGKQVHPLTLRPWDISVFINLYKVHGKLPV</sequence>
<feature type="region of interest" description="Disordered" evidence="1">
    <location>
        <begin position="560"/>
        <end position="582"/>
    </location>
</feature>
<dbReference type="OMA" id="MHIIKGS"/>
<evidence type="ECO:0000259" key="3">
    <source>
        <dbReference type="Pfam" id="PF20413"/>
    </source>
</evidence>
<dbReference type="GO" id="GO:0098793">
    <property type="term" value="C:presynapse"/>
    <property type="evidence" value="ECO:0007669"/>
    <property type="project" value="GOC"/>
</dbReference>
<evidence type="ECO:0000313" key="4">
    <source>
        <dbReference type="EMBL" id="GCB67963.1"/>
    </source>
</evidence>
<reference evidence="4 5" key="1">
    <citation type="journal article" date="2018" name="Nat. Ecol. Evol.">
        <title>Shark genomes provide insights into elasmobranch evolution and the origin of vertebrates.</title>
        <authorList>
            <person name="Hara Y"/>
            <person name="Yamaguchi K"/>
            <person name="Onimaru K"/>
            <person name="Kadota M"/>
            <person name="Koyanagi M"/>
            <person name="Keeley SD"/>
            <person name="Tatsumi K"/>
            <person name="Tanaka K"/>
            <person name="Motone F"/>
            <person name="Kageyama Y"/>
            <person name="Nozu R"/>
            <person name="Adachi N"/>
            <person name="Nishimura O"/>
            <person name="Nakagawa R"/>
            <person name="Tanegashima C"/>
            <person name="Kiyatake I"/>
            <person name="Matsumoto R"/>
            <person name="Murakumo K"/>
            <person name="Nishida K"/>
            <person name="Terakita A"/>
            <person name="Kuratani S"/>
            <person name="Sato K"/>
            <person name="Hyodo S Kuraku.S."/>
        </authorList>
    </citation>
    <scope>NUCLEOTIDE SEQUENCE [LARGE SCALE GENOMIC DNA]</scope>
</reference>
<accession>A0A401P4B4</accession>
<dbReference type="EMBL" id="BFAA01007167">
    <property type="protein sequence ID" value="GCB67963.1"/>
    <property type="molecule type" value="Genomic_DNA"/>
</dbReference>
<dbReference type="Proteomes" id="UP000288216">
    <property type="component" value="Unassembled WGS sequence"/>
</dbReference>
<dbReference type="AlphaFoldDB" id="A0A401P4B4"/>
<protein>
    <recommendedName>
        <fullName evidence="3">Bridge-like lipid transfer protein family member 1 N-terminal domain-containing protein</fullName>
    </recommendedName>
</protein>
<organism evidence="4 5">
    <name type="scientific">Scyliorhinus torazame</name>
    <name type="common">Cloudy catshark</name>
    <name type="synonym">Catulus torazame</name>
    <dbReference type="NCBI Taxonomy" id="75743"/>
    <lineage>
        <taxon>Eukaryota</taxon>
        <taxon>Metazoa</taxon>
        <taxon>Chordata</taxon>
        <taxon>Craniata</taxon>
        <taxon>Vertebrata</taxon>
        <taxon>Chondrichthyes</taxon>
        <taxon>Elasmobranchii</taxon>
        <taxon>Galeomorphii</taxon>
        <taxon>Galeoidea</taxon>
        <taxon>Carcharhiniformes</taxon>
        <taxon>Scyliorhinidae</taxon>
        <taxon>Scyliorhinus</taxon>
    </lineage>
</organism>
<feature type="transmembrane region" description="Helical" evidence="2">
    <location>
        <begin position="50"/>
        <end position="69"/>
    </location>
</feature>
<name>A0A401P4B4_SCYTO</name>
<comment type="caution">
    <text evidence="4">The sequence shown here is derived from an EMBL/GenBank/DDBJ whole genome shotgun (WGS) entry which is preliminary data.</text>
</comment>
<feature type="domain" description="Bridge-like lipid transfer protein family member 1 N-terminal" evidence="3">
    <location>
        <begin position="132"/>
        <end position="770"/>
    </location>
</feature>
<evidence type="ECO:0000313" key="5">
    <source>
        <dbReference type="Proteomes" id="UP000288216"/>
    </source>
</evidence>
<dbReference type="PANTHER" id="PTHR31640:SF1">
    <property type="entry name" value="BRIDGE-LIKE LIPID TRANSFER PROTEIN FAMILY MEMBER 1"/>
    <property type="match status" value="1"/>
</dbReference>
<feature type="compositionally biased region" description="Polar residues" evidence="1">
    <location>
        <begin position="560"/>
        <end position="577"/>
    </location>
</feature>
<keyword evidence="2" id="KW-0812">Transmembrane</keyword>
<dbReference type="OrthoDB" id="10051416at2759"/>
<evidence type="ECO:0000256" key="1">
    <source>
        <dbReference type="SAM" id="MobiDB-lite"/>
    </source>
</evidence>
<keyword evidence="5" id="KW-1185">Reference proteome</keyword>
<dbReference type="PANTHER" id="PTHR31640">
    <property type="entry name" value="TRANSMEMBRANE PROTEIN KIAA1109"/>
    <property type="match status" value="1"/>
</dbReference>
<evidence type="ECO:0000256" key="2">
    <source>
        <dbReference type="SAM" id="Phobius"/>
    </source>
</evidence>